<reference evidence="1" key="1">
    <citation type="submission" date="2023-02" db="EMBL/GenBank/DDBJ databases">
        <title>Genome of toxic invasive species Heracleum sosnowskyi carries increased number of genes despite the absence of recent whole-genome duplications.</title>
        <authorList>
            <person name="Schelkunov M."/>
            <person name="Shtratnikova V."/>
            <person name="Makarenko M."/>
            <person name="Klepikova A."/>
            <person name="Omelchenko D."/>
            <person name="Novikova G."/>
            <person name="Obukhova E."/>
            <person name="Bogdanov V."/>
            <person name="Penin A."/>
            <person name="Logacheva M."/>
        </authorList>
    </citation>
    <scope>NUCLEOTIDE SEQUENCE</scope>
    <source>
        <strain evidence="1">Hsosn_3</strain>
        <tissue evidence="1">Leaf</tissue>
    </source>
</reference>
<name>A0AAD8IIH2_9APIA</name>
<evidence type="ECO:0000313" key="2">
    <source>
        <dbReference type="Proteomes" id="UP001237642"/>
    </source>
</evidence>
<gene>
    <name evidence="1" type="ORF">POM88_024127</name>
</gene>
<accession>A0AAD8IIH2</accession>
<dbReference type="Proteomes" id="UP001237642">
    <property type="component" value="Unassembled WGS sequence"/>
</dbReference>
<dbReference type="EMBL" id="JAUIZM010000005">
    <property type="protein sequence ID" value="KAK1386392.1"/>
    <property type="molecule type" value="Genomic_DNA"/>
</dbReference>
<reference evidence="1" key="2">
    <citation type="submission" date="2023-05" db="EMBL/GenBank/DDBJ databases">
        <authorList>
            <person name="Schelkunov M.I."/>
        </authorList>
    </citation>
    <scope>NUCLEOTIDE SEQUENCE</scope>
    <source>
        <strain evidence="1">Hsosn_3</strain>
        <tissue evidence="1">Leaf</tissue>
    </source>
</reference>
<dbReference type="PRINTS" id="PR00052">
    <property type="entry name" value="FIBRILLARIN"/>
</dbReference>
<evidence type="ECO:0000313" key="1">
    <source>
        <dbReference type="EMBL" id="KAK1386392.1"/>
    </source>
</evidence>
<dbReference type="GO" id="GO:0006364">
    <property type="term" value="P:rRNA processing"/>
    <property type="evidence" value="ECO:0007669"/>
    <property type="project" value="InterPro"/>
</dbReference>
<dbReference type="SUPFAM" id="SSF53335">
    <property type="entry name" value="S-adenosyl-L-methionine-dependent methyltransferases"/>
    <property type="match status" value="1"/>
</dbReference>
<protein>
    <submittedName>
        <fullName evidence="1">Uncharacterized protein</fullName>
    </submittedName>
</protein>
<sequence length="164" mass="18642">MVCAVTSYSSPTLSNLAHKRHNVECILQNPMLPQTYSQHVGEVSVLLSEVHGPLQPDMMYKNASYYIKPGGRFFVSVKGDYKETFPPVTSPRTVIHEEFNKLLYRQFKHSWEVNLAHDHLYFLGSWLGDSSSVAQMSKPNVDQVCAEPEPDVGKRFQLDKTNEP</sequence>
<proteinExistence type="predicted"/>
<dbReference type="InterPro" id="IPR029063">
    <property type="entry name" value="SAM-dependent_MTases_sf"/>
</dbReference>
<comment type="caution">
    <text evidence="1">The sequence shown here is derived from an EMBL/GenBank/DDBJ whole genome shotgun (WGS) entry which is preliminary data.</text>
</comment>
<dbReference type="Gene3D" id="3.40.50.150">
    <property type="entry name" value="Vaccinia Virus protein VP39"/>
    <property type="match status" value="1"/>
</dbReference>
<dbReference type="InterPro" id="IPR000692">
    <property type="entry name" value="Fibrillarin"/>
</dbReference>
<dbReference type="Pfam" id="PF01269">
    <property type="entry name" value="Fibrillarin"/>
    <property type="match status" value="1"/>
</dbReference>
<dbReference type="AlphaFoldDB" id="A0AAD8IIH2"/>
<organism evidence="1 2">
    <name type="scientific">Heracleum sosnowskyi</name>
    <dbReference type="NCBI Taxonomy" id="360622"/>
    <lineage>
        <taxon>Eukaryota</taxon>
        <taxon>Viridiplantae</taxon>
        <taxon>Streptophyta</taxon>
        <taxon>Embryophyta</taxon>
        <taxon>Tracheophyta</taxon>
        <taxon>Spermatophyta</taxon>
        <taxon>Magnoliopsida</taxon>
        <taxon>eudicotyledons</taxon>
        <taxon>Gunneridae</taxon>
        <taxon>Pentapetalae</taxon>
        <taxon>asterids</taxon>
        <taxon>campanulids</taxon>
        <taxon>Apiales</taxon>
        <taxon>Apiaceae</taxon>
        <taxon>Apioideae</taxon>
        <taxon>apioid superclade</taxon>
        <taxon>Tordylieae</taxon>
        <taxon>Tordyliinae</taxon>
        <taxon>Heracleum</taxon>
    </lineage>
</organism>
<dbReference type="SMART" id="SM01206">
    <property type="entry name" value="Fibrillarin"/>
    <property type="match status" value="1"/>
</dbReference>
<dbReference type="GO" id="GO:0003723">
    <property type="term" value="F:RNA binding"/>
    <property type="evidence" value="ECO:0007669"/>
    <property type="project" value="InterPro"/>
</dbReference>
<dbReference type="GO" id="GO:0008168">
    <property type="term" value="F:methyltransferase activity"/>
    <property type="evidence" value="ECO:0007669"/>
    <property type="project" value="InterPro"/>
</dbReference>
<keyword evidence="2" id="KW-1185">Reference proteome</keyword>